<dbReference type="FunFam" id="2.60.40.150:FF:000039">
    <property type="entry name" value="Synaptotagmin 11"/>
    <property type="match status" value="1"/>
</dbReference>
<keyword evidence="6" id="KW-1185">Reference proteome</keyword>
<dbReference type="OrthoDB" id="67700at2759"/>
<keyword evidence="3" id="KW-0812">Transmembrane</keyword>
<feature type="region of interest" description="Disordered" evidence="2">
    <location>
        <begin position="71"/>
        <end position="174"/>
    </location>
</feature>
<protein>
    <recommendedName>
        <fullName evidence="4">C2 domain-containing protein</fullName>
    </recommendedName>
</protein>
<accession>A0A7M7KFK1</accession>
<feature type="domain" description="C2" evidence="4">
    <location>
        <begin position="322"/>
        <end position="457"/>
    </location>
</feature>
<feature type="domain" description="C2" evidence="4">
    <location>
        <begin position="181"/>
        <end position="305"/>
    </location>
</feature>
<dbReference type="FunCoup" id="A0A7M7KFK1">
    <property type="interactions" value="234"/>
</dbReference>
<dbReference type="GeneID" id="111250979"/>
<dbReference type="GO" id="GO:0030424">
    <property type="term" value="C:axon"/>
    <property type="evidence" value="ECO:0007669"/>
    <property type="project" value="TreeGrafter"/>
</dbReference>
<sequence>MKLGHGGTYDGPGFISGQGYSATEHLANGAGPLIVGACVGTALFAVVVAAATYVCYRKKAKTALQSPGSYHLQHSLKKGPGYKDGKLTGPGGLMFRKTPAVRSPTGGGSGPILKTSPSPTGSKSPPSINTSPTQGGRTVLSGQQPHPPVTKPVVQQHKPTPAESPEAKIERETMLDEKPQRLGELHFRLRYCASKQALFVTINKCCGLPPAKDPAAGSSDPYVKLQLLPDKQHKVKTRVVRKTTNPVYDEDFTFYGVTANQAVTGTLHFVVLSFDRYSRDDVIGEVLCPVAELIDGDTTLHDQERAFVKEIVPRHFKIKSAGRGELLVSLCHQPAANRLTVVILKARNLPKVDDSGLCDPYVKMYLLYNGQRIAKKKTHVKKRTVNPVFNESFVFDVPYNEGLHNLSIELLMLDWDRVTKNEVIGRLELGAKVESGAARQHWSDVCTSPRRQIAEWHKLKE</sequence>
<reference evidence="5" key="1">
    <citation type="submission" date="2021-01" db="UniProtKB">
        <authorList>
            <consortium name="EnsemblMetazoa"/>
        </authorList>
    </citation>
    <scope>IDENTIFICATION</scope>
</reference>
<evidence type="ECO:0000259" key="4">
    <source>
        <dbReference type="PROSITE" id="PS50004"/>
    </source>
</evidence>
<dbReference type="CTD" id="6860"/>
<dbReference type="PRINTS" id="PR00399">
    <property type="entry name" value="SYNAPTOTAGMN"/>
</dbReference>
<dbReference type="GO" id="GO:0070382">
    <property type="term" value="C:exocytic vesicle"/>
    <property type="evidence" value="ECO:0007669"/>
    <property type="project" value="TreeGrafter"/>
</dbReference>
<name>A0A7M7KFK1_VARDE</name>
<dbReference type="FunFam" id="2.60.40.150:FF:000181">
    <property type="entry name" value="Synaptotagmin 4"/>
    <property type="match status" value="1"/>
</dbReference>
<dbReference type="SMART" id="SM00239">
    <property type="entry name" value="C2"/>
    <property type="match status" value="2"/>
</dbReference>
<dbReference type="Pfam" id="PF00168">
    <property type="entry name" value="C2"/>
    <property type="match status" value="2"/>
</dbReference>
<dbReference type="RefSeq" id="XP_022662780.1">
    <property type="nucleotide sequence ID" value="XM_022807045.1"/>
</dbReference>
<evidence type="ECO:0000313" key="6">
    <source>
        <dbReference type="Proteomes" id="UP000594260"/>
    </source>
</evidence>
<dbReference type="GO" id="GO:0005886">
    <property type="term" value="C:plasma membrane"/>
    <property type="evidence" value="ECO:0007669"/>
    <property type="project" value="TreeGrafter"/>
</dbReference>
<dbReference type="PANTHER" id="PTHR10024:SF369">
    <property type="entry name" value="FI18813P1"/>
    <property type="match status" value="1"/>
</dbReference>
<dbReference type="SUPFAM" id="SSF49562">
    <property type="entry name" value="C2 domain (Calcium/lipid-binding domain, CaLB)"/>
    <property type="match status" value="2"/>
</dbReference>
<dbReference type="GO" id="GO:0048791">
    <property type="term" value="P:calcium ion-regulated exocytosis of neurotransmitter"/>
    <property type="evidence" value="ECO:0007669"/>
    <property type="project" value="TreeGrafter"/>
</dbReference>
<dbReference type="PRINTS" id="PR00360">
    <property type="entry name" value="C2DOMAIN"/>
</dbReference>
<dbReference type="GO" id="GO:0098793">
    <property type="term" value="C:presynapse"/>
    <property type="evidence" value="ECO:0007669"/>
    <property type="project" value="GOC"/>
</dbReference>
<dbReference type="GO" id="GO:0006906">
    <property type="term" value="P:vesicle fusion"/>
    <property type="evidence" value="ECO:0007669"/>
    <property type="project" value="TreeGrafter"/>
</dbReference>
<dbReference type="CDD" id="cd08404">
    <property type="entry name" value="C2B_Synaptotagmin-4"/>
    <property type="match status" value="1"/>
</dbReference>
<dbReference type="InterPro" id="IPR001565">
    <property type="entry name" value="Synaptotagmin"/>
</dbReference>
<proteinExistence type="predicted"/>
<keyword evidence="3" id="KW-1133">Transmembrane helix</keyword>
<keyword evidence="1" id="KW-0677">Repeat</keyword>
<feature type="compositionally biased region" description="Polar residues" evidence="2">
    <location>
        <begin position="128"/>
        <end position="144"/>
    </location>
</feature>
<dbReference type="PANTHER" id="PTHR10024">
    <property type="entry name" value="SYNAPTOTAGMIN"/>
    <property type="match status" value="1"/>
</dbReference>
<feature type="compositionally biased region" description="Low complexity" evidence="2">
    <location>
        <begin position="114"/>
        <end position="127"/>
    </location>
</feature>
<evidence type="ECO:0000256" key="3">
    <source>
        <dbReference type="SAM" id="Phobius"/>
    </source>
</evidence>
<evidence type="ECO:0000256" key="2">
    <source>
        <dbReference type="SAM" id="MobiDB-lite"/>
    </source>
</evidence>
<evidence type="ECO:0000256" key="1">
    <source>
        <dbReference type="ARBA" id="ARBA00022737"/>
    </source>
</evidence>
<dbReference type="GO" id="GO:0000149">
    <property type="term" value="F:SNARE binding"/>
    <property type="evidence" value="ECO:0007669"/>
    <property type="project" value="TreeGrafter"/>
</dbReference>
<dbReference type="GO" id="GO:0030276">
    <property type="term" value="F:clathrin binding"/>
    <property type="evidence" value="ECO:0007669"/>
    <property type="project" value="TreeGrafter"/>
</dbReference>
<dbReference type="EnsemblMetazoa" id="XM_022807045">
    <property type="protein sequence ID" value="XP_022662780"/>
    <property type="gene ID" value="LOC111250979"/>
</dbReference>
<organism evidence="5 6">
    <name type="scientific">Varroa destructor</name>
    <name type="common">Honeybee mite</name>
    <dbReference type="NCBI Taxonomy" id="109461"/>
    <lineage>
        <taxon>Eukaryota</taxon>
        <taxon>Metazoa</taxon>
        <taxon>Ecdysozoa</taxon>
        <taxon>Arthropoda</taxon>
        <taxon>Chelicerata</taxon>
        <taxon>Arachnida</taxon>
        <taxon>Acari</taxon>
        <taxon>Parasitiformes</taxon>
        <taxon>Mesostigmata</taxon>
        <taxon>Gamasina</taxon>
        <taxon>Dermanyssoidea</taxon>
        <taxon>Varroidae</taxon>
        <taxon>Varroa</taxon>
    </lineage>
</organism>
<dbReference type="InterPro" id="IPR000008">
    <property type="entry name" value="C2_dom"/>
</dbReference>
<feature type="transmembrane region" description="Helical" evidence="3">
    <location>
        <begin position="33"/>
        <end position="56"/>
    </location>
</feature>
<dbReference type="GO" id="GO:0005544">
    <property type="term" value="F:calcium-dependent phospholipid binding"/>
    <property type="evidence" value="ECO:0007669"/>
    <property type="project" value="TreeGrafter"/>
</dbReference>
<dbReference type="GO" id="GO:0005509">
    <property type="term" value="F:calcium ion binding"/>
    <property type="evidence" value="ECO:0007669"/>
    <property type="project" value="TreeGrafter"/>
</dbReference>
<dbReference type="KEGG" id="vde:111250979"/>
<dbReference type="Proteomes" id="UP000594260">
    <property type="component" value="Unplaced"/>
</dbReference>
<dbReference type="InterPro" id="IPR035892">
    <property type="entry name" value="C2_domain_sf"/>
</dbReference>
<dbReference type="OMA" id="VQICNAY"/>
<evidence type="ECO:0000313" key="5">
    <source>
        <dbReference type="EnsemblMetazoa" id="XP_022662780"/>
    </source>
</evidence>
<dbReference type="GO" id="GO:0001786">
    <property type="term" value="F:phosphatidylserine binding"/>
    <property type="evidence" value="ECO:0007669"/>
    <property type="project" value="TreeGrafter"/>
</dbReference>
<dbReference type="AlphaFoldDB" id="A0A7M7KFK1"/>
<dbReference type="InParanoid" id="A0A7M7KFK1"/>
<feature type="compositionally biased region" description="Basic and acidic residues" evidence="2">
    <location>
        <begin position="165"/>
        <end position="174"/>
    </location>
</feature>
<keyword evidence="3" id="KW-0472">Membrane</keyword>
<dbReference type="Gene3D" id="2.60.40.150">
    <property type="entry name" value="C2 domain"/>
    <property type="match status" value="2"/>
</dbReference>
<dbReference type="PROSITE" id="PS50004">
    <property type="entry name" value="C2"/>
    <property type="match status" value="2"/>
</dbReference>